<evidence type="ECO:0000259" key="10">
    <source>
        <dbReference type="Pfam" id="PF00905"/>
    </source>
</evidence>
<dbReference type="AlphaFoldDB" id="A0A1F8GDA1"/>
<organism evidence="12 13">
    <name type="scientific">Candidatus Yanofskybacteria bacterium RIFCSPLOWO2_01_FULL_43_22</name>
    <dbReference type="NCBI Taxonomy" id="1802695"/>
    <lineage>
        <taxon>Bacteria</taxon>
        <taxon>Candidatus Yanofskyibacteriota</taxon>
    </lineage>
</organism>
<evidence type="ECO:0000256" key="3">
    <source>
        <dbReference type="ARBA" id="ARBA00022676"/>
    </source>
</evidence>
<keyword evidence="9" id="KW-0812">Transmembrane</keyword>
<dbReference type="EC" id="2.4.99.28" evidence="7"/>
<dbReference type="GO" id="GO:0008658">
    <property type="term" value="F:penicillin binding"/>
    <property type="evidence" value="ECO:0007669"/>
    <property type="project" value="InterPro"/>
</dbReference>
<keyword evidence="9" id="KW-1133">Transmembrane helix</keyword>
<dbReference type="Pfam" id="PF00912">
    <property type="entry name" value="Transgly"/>
    <property type="match status" value="1"/>
</dbReference>
<evidence type="ECO:0000256" key="2">
    <source>
        <dbReference type="ARBA" id="ARBA00022670"/>
    </source>
</evidence>
<reference evidence="12 13" key="1">
    <citation type="journal article" date="2016" name="Nat. Commun.">
        <title>Thousands of microbial genomes shed light on interconnected biogeochemical processes in an aquifer system.</title>
        <authorList>
            <person name="Anantharaman K."/>
            <person name="Brown C.T."/>
            <person name="Hug L.A."/>
            <person name="Sharon I."/>
            <person name="Castelle C.J."/>
            <person name="Probst A.J."/>
            <person name="Thomas B.C."/>
            <person name="Singh A."/>
            <person name="Wilkins M.J."/>
            <person name="Karaoz U."/>
            <person name="Brodie E.L."/>
            <person name="Williams K.H."/>
            <person name="Hubbard S.S."/>
            <person name="Banfield J.F."/>
        </authorList>
    </citation>
    <scope>NUCLEOTIDE SEQUENCE [LARGE SCALE GENOMIC DNA]</scope>
</reference>
<dbReference type="InterPro" id="IPR001264">
    <property type="entry name" value="Glyco_trans_51"/>
</dbReference>
<dbReference type="InterPro" id="IPR012338">
    <property type="entry name" value="Beta-lactam/transpept-like"/>
</dbReference>
<comment type="catalytic activity">
    <reaction evidence="8">
        <text>[GlcNAc-(1-&gt;4)-Mur2Ac(oyl-L-Ala-gamma-D-Glu-L-Lys-D-Ala-D-Ala)](n)-di-trans,octa-cis-undecaprenyl diphosphate + beta-D-GlcNAc-(1-&gt;4)-Mur2Ac(oyl-L-Ala-gamma-D-Glu-L-Lys-D-Ala-D-Ala)-di-trans,octa-cis-undecaprenyl diphosphate = [GlcNAc-(1-&gt;4)-Mur2Ac(oyl-L-Ala-gamma-D-Glu-L-Lys-D-Ala-D-Ala)](n+1)-di-trans,octa-cis-undecaprenyl diphosphate + di-trans,octa-cis-undecaprenyl diphosphate + H(+)</text>
        <dbReference type="Rhea" id="RHEA:23708"/>
        <dbReference type="Rhea" id="RHEA-COMP:9602"/>
        <dbReference type="Rhea" id="RHEA-COMP:9603"/>
        <dbReference type="ChEBI" id="CHEBI:15378"/>
        <dbReference type="ChEBI" id="CHEBI:58405"/>
        <dbReference type="ChEBI" id="CHEBI:60033"/>
        <dbReference type="ChEBI" id="CHEBI:78435"/>
        <dbReference type="EC" id="2.4.99.28"/>
    </reaction>
</comment>
<evidence type="ECO:0000256" key="1">
    <source>
        <dbReference type="ARBA" id="ARBA00022645"/>
    </source>
</evidence>
<dbReference type="PANTHER" id="PTHR32282:SF33">
    <property type="entry name" value="PEPTIDOGLYCAN GLYCOSYLTRANSFERASE"/>
    <property type="match status" value="1"/>
</dbReference>
<dbReference type="InterPro" id="IPR036950">
    <property type="entry name" value="PBP_transglycosylase"/>
</dbReference>
<evidence type="ECO:0000256" key="6">
    <source>
        <dbReference type="ARBA" id="ARBA00023268"/>
    </source>
</evidence>
<dbReference type="InterPro" id="IPR001460">
    <property type="entry name" value="PCN-bd_Tpept"/>
</dbReference>
<evidence type="ECO:0000256" key="7">
    <source>
        <dbReference type="ARBA" id="ARBA00044770"/>
    </source>
</evidence>
<dbReference type="InterPro" id="IPR050396">
    <property type="entry name" value="Glycosyltr_51/Transpeptidase"/>
</dbReference>
<gene>
    <name evidence="12" type="ORF">A3A13_04495</name>
</gene>
<feature type="transmembrane region" description="Helical" evidence="9">
    <location>
        <begin position="21"/>
        <end position="52"/>
    </location>
</feature>
<dbReference type="SUPFAM" id="SSF56601">
    <property type="entry name" value="beta-lactamase/transpeptidase-like"/>
    <property type="match status" value="1"/>
</dbReference>
<dbReference type="GO" id="GO:0004180">
    <property type="term" value="F:carboxypeptidase activity"/>
    <property type="evidence" value="ECO:0007669"/>
    <property type="project" value="UniProtKB-KW"/>
</dbReference>
<feature type="domain" description="Glycosyl transferase family 51" evidence="11">
    <location>
        <begin position="82"/>
        <end position="298"/>
    </location>
</feature>
<evidence type="ECO:0000256" key="8">
    <source>
        <dbReference type="ARBA" id="ARBA00049902"/>
    </source>
</evidence>
<feature type="domain" description="Penicillin-binding protein transpeptidase" evidence="10">
    <location>
        <begin position="393"/>
        <end position="678"/>
    </location>
</feature>
<dbReference type="PANTHER" id="PTHR32282">
    <property type="entry name" value="BINDING PROTEIN TRANSPEPTIDASE, PUTATIVE-RELATED"/>
    <property type="match status" value="1"/>
</dbReference>
<sequence length="709" mass="79218">MQPKRKAGAIFGQVLRLSARGLKWLCVLIGGIILTSFTAGLIAVGFATYYIFWDRTDLPDIQTFVNFDVPQVGVVKDSKGRPIINLAKEYRLLIKPNEITLPTKAAFLSAEDKNFYSHKGIDRDAILRAAWVNIKHSGEASLRERRLRVVVQQGASTITDQMVGLYYREHIDSALKRLAKRWWGFLPRQYLKKMEELRLAVWLEEELIKPEYFGSKDNMKNEILARFLSYTYFRKVYGVKAASLYYFGKDFEHLDYAETALLAGIVKNPGLYAPTSNPPSNLFVQRQFNRRNIVLDLMVENGYLTQDRADEFKEMDLPVPEDKRDVTDAPSIVGDMFSELKGTGVNADRLLNGDVIIYSVSNLDIQKIANNALENGLSAFEDRHPESKGIIQGSVVVLRNSDAAILAEVGGRKVYNNTVIKYSDFNRARHSLRQPGSAFKPFVYLTAISEGWKLDDTVQDMPVTILMGNGKPPHIVQNYDQKYKGPVSLRRALAESRNAATIWLSFRVGGINNIIQTTKTLGVQTELQPYPTTAIGASEIRLIELANAYRAIASGISAKPYVIDEVVDNSGNLVYKATPDLIALSFEKINLDLIREGLRGTVRIPGGTAYSLTMENFPVDVMGKTGTTNELRDALFVGSTYGPDGITIAVRIGYDDNRPLGNGETGARAALPVFKQAMREIYAQNLVGLPPEFPAYIEESINNYVLNPR</sequence>
<dbReference type="SUPFAM" id="SSF53955">
    <property type="entry name" value="Lysozyme-like"/>
    <property type="match status" value="1"/>
</dbReference>
<evidence type="ECO:0000256" key="4">
    <source>
        <dbReference type="ARBA" id="ARBA00022679"/>
    </source>
</evidence>
<dbReference type="GO" id="GO:0006508">
    <property type="term" value="P:proteolysis"/>
    <property type="evidence" value="ECO:0007669"/>
    <property type="project" value="UniProtKB-KW"/>
</dbReference>
<evidence type="ECO:0000313" key="12">
    <source>
        <dbReference type="EMBL" id="OGN23347.1"/>
    </source>
</evidence>
<evidence type="ECO:0000256" key="9">
    <source>
        <dbReference type="SAM" id="Phobius"/>
    </source>
</evidence>
<keyword evidence="2" id="KW-0645">Protease</keyword>
<keyword evidence="4" id="KW-0808">Transferase</keyword>
<keyword evidence="1" id="KW-0121">Carboxypeptidase</keyword>
<evidence type="ECO:0000313" key="13">
    <source>
        <dbReference type="Proteomes" id="UP000178911"/>
    </source>
</evidence>
<keyword evidence="3" id="KW-0328">Glycosyltransferase</keyword>
<keyword evidence="6" id="KW-0511">Multifunctional enzyme</keyword>
<evidence type="ECO:0000256" key="5">
    <source>
        <dbReference type="ARBA" id="ARBA00022801"/>
    </source>
</evidence>
<accession>A0A1F8GDA1</accession>
<dbReference type="Proteomes" id="UP000178911">
    <property type="component" value="Unassembled WGS sequence"/>
</dbReference>
<dbReference type="Pfam" id="PF00905">
    <property type="entry name" value="Transpeptidase"/>
    <property type="match status" value="1"/>
</dbReference>
<evidence type="ECO:0000259" key="11">
    <source>
        <dbReference type="Pfam" id="PF00912"/>
    </source>
</evidence>
<name>A0A1F8GDA1_9BACT</name>
<dbReference type="STRING" id="1802695.A3A13_04495"/>
<dbReference type="Gene3D" id="1.10.3810.10">
    <property type="entry name" value="Biosynthetic peptidoglycan transglycosylase-like"/>
    <property type="match status" value="1"/>
</dbReference>
<dbReference type="Gene3D" id="3.40.710.10">
    <property type="entry name" value="DD-peptidase/beta-lactamase superfamily"/>
    <property type="match status" value="1"/>
</dbReference>
<dbReference type="GO" id="GO:0008955">
    <property type="term" value="F:peptidoglycan glycosyltransferase activity"/>
    <property type="evidence" value="ECO:0007669"/>
    <property type="project" value="UniProtKB-EC"/>
</dbReference>
<keyword evidence="5" id="KW-0378">Hydrolase</keyword>
<keyword evidence="9" id="KW-0472">Membrane</keyword>
<comment type="caution">
    <text evidence="12">The sequence shown here is derived from an EMBL/GenBank/DDBJ whole genome shotgun (WGS) entry which is preliminary data.</text>
</comment>
<proteinExistence type="predicted"/>
<dbReference type="EMBL" id="MGKJ01000020">
    <property type="protein sequence ID" value="OGN23347.1"/>
    <property type="molecule type" value="Genomic_DNA"/>
</dbReference>
<protein>
    <recommendedName>
        <fullName evidence="7">peptidoglycan glycosyltransferase</fullName>
        <ecNumber evidence="7">2.4.99.28</ecNumber>
    </recommendedName>
</protein>
<dbReference type="InterPro" id="IPR023346">
    <property type="entry name" value="Lysozyme-like_dom_sf"/>
</dbReference>